<organism evidence="1 2">
    <name type="scientific">Setaria viridis</name>
    <name type="common">Green bristlegrass</name>
    <name type="synonym">Setaria italica subsp. viridis</name>
    <dbReference type="NCBI Taxonomy" id="4556"/>
    <lineage>
        <taxon>Eukaryota</taxon>
        <taxon>Viridiplantae</taxon>
        <taxon>Streptophyta</taxon>
        <taxon>Embryophyta</taxon>
        <taxon>Tracheophyta</taxon>
        <taxon>Spermatophyta</taxon>
        <taxon>Magnoliopsida</taxon>
        <taxon>Liliopsida</taxon>
        <taxon>Poales</taxon>
        <taxon>Poaceae</taxon>
        <taxon>PACMAD clade</taxon>
        <taxon>Panicoideae</taxon>
        <taxon>Panicodae</taxon>
        <taxon>Paniceae</taxon>
        <taxon>Cenchrinae</taxon>
        <taxon>Setaria</taxon>
    </lineage>
</organism>
<dbReference type="Proteomes" id="UP000298652">
    <property type="component" value="Chromosome 3"/>
</dbReference>
<proteinExistence type="predicted"/>
<sequence>MQSVAVLFDEKSSFCELVTRAREELHCHGDDGIVVEGVLHLGTPPNLLRKMILIRCADQWEKYLRSVMKCQLQTLDVVVHQMLVDPIPRRSSPPMGHPPVPEPVIDVEVAPTVPDAESAPNMVFGDACLTLDAVADLPHEILLTQNHPRDIPYNVDVPPVAAQVHRGDGFRGSNSVKIMRWFTLPSSLIRMIKFFMKGT</sequence>
<reference evidence="1" key="1">
    <citation type="submission" date="2019-03" db="EMBL/GenBank/DDBJ databases">
        <title>WGS assembly of Setaria viridis.</title>
        <authorList>
            <person name="Huang P."/>
            <person name="Jenkins J."/>
            <person name="Grimwood J."/>
            <person name="Barry K."/>
            <person name="Healey A."/>
            <person name="Mamidi S."/>
            <person name="Sreedasyam A."/>
            <person name="Shu S."/>
            <person name="Feldman M."/>
            <person name="Wu J."/>
            <person name="Yu Y."/>
            <person name="Chen C."/>
            <person name="Johnson J."/>
            <person name="Rokhsar D."/>
            <person name="Baxter I."/>
            <person name="Schmutz J."/>
            <person name="Brutnell T."/>
            <person name="Kellogg E."/>
        </authorList>
    </citation>
    <scope>NUCLEOTIDE SEQUENCE [LARGE SCALE GENOMIC DNA]</scope>
</reference>
<gene>
    <name evidence="1" type="ORF">SEVIR_3G190400v2</name>
</gene>
<name>A0A4U6VEU0_SETVI</name>
<evidence type="ECO:0000313" key="2">
    <source>
        <dbReference type="Proteomes" id="UP000298652"/>
    </source>
</evidence>
<protein>
    <submittedName>
        <fullName evidence="1">Uncharacterized protein</fullName>
    </submittedName>
</protein>
<dbReference type="EMBL" id="CM016554">
    <property type="protein sequence ID" value="TKW26453.1"/>
    <property type="molecule type" value="Genomic_DNA"/>
</dbReference>
<dbReference type="OMA" id="SADNEVC"/>
<evidence type="ECO:0000313" key="1">
    <source>
        <dbReference type="EMBL" id="TKW26453.1"/>
    </source>
</evidence>
<accession>A0A4U6VEU0</accession>
<keyword evidence="2" id="KW-1185">Reference proteome</keyword>
<dbReference type="Gramene" id="TKW26453">
    <property type="protein sequence ID" value="TKW26453"/>
    <property type="gene ID" value="SEVIR_3G190400v2"/>
</dbReference>
<dbReference type="AlphaFoldDB" id="A0A4U6VEU0"/>